<organism evidence="1 2">
    <name type="scientific">Saccharothrix ecbatanensis</name>
    <dbReference type="NCBI Taxonomy" id="1105145"/>
    <lineage>
        <taxon>Bacteria</taxon>
        <taxon>Bacillati</taxon>
        <taxon>Actinomycetota</taxon>
        <taxon>Actinomycetes</taxon>
        <taxon>Pseudonocardiales</taxon>
        <taxon>Pseudonocardiaceae</taxon>
        <taxon>Saccharothrix</taxon>
    </lineage>
</organism>
<comment type="caution">
    <text evidence="1">The sequence shown here is derived from an EMBL/GenBank/DDBJ whole genome shotgun (WGS) entry which is preliminary data.</text>
</comment>
<dbReference type="AlphaFoldDB" id="A0A7W9M4D4"/>
<name>A0A7W9M4D4_9PSEU</name>
<evidence type="ECO:0000313" key="2">
    <source>
        <dbReference type="Proteomes" id="UP000552097"/>
    </source>
</evidence>
<reference evidence="1 2" key="1">
    <citation type="submission" date="2020-08" db="EMBL/GenBank/DDBJ databases">
        <title>Sequencing the genomes of 1000 actinobacteria strains.</title>
        <authorList>
            <person name="Klenk H.-P."/>
        </authorList>
    </citation>
    <scope>NUCLEOTIDE SEQUENCE [LARGE SCALE GENOMIC DNA]</scope>
    <source>
        <strain evidence="1 2">DSM 45486</strain>
    </source>
</reference>
<dbReference type="Proteomes" id="UP000552097">
    <property type="component" value="Unassembled WGS sequence"/>
</dbReference>
<gene>
    <name evidence="1" type="ORF">F4560_006764</name>
</gene>
<protein>
    <submittedName>
        <fullName evidence="1">Uncharacterized protein</fullName>
    </submittedName>
</protein>
<accession>A0A7W9M4D4</accession>
<sequence>MQIPPGFTPSAVGQPAFSAQAPVADPPVADVPVVDVPVADAPVVDVPVGDVSAGGAPFAGVPVADAPYAGVPVGDAPFAGVPVANVPAGDLPFAGVPVGATPMADPSPTVTIPAGFTAQPMTSQPMAGQPVAAEPVVVAPVAAAPPAAAPPAAAPPAAAPAAAEPVAAVPVVAAPAAAEPDVASPIRDSFATAAKTDLAKATTALDAVDKQSVRLDLDKQGVADLLKLVSQARSLVDNVHGRAVNNLDVELKFGNNWVSDAISRRLREVAVGNEESAVKVIGDFMKVLFEVEETIREAARNLELADDEAADAFGAAGEAKG</sequence>
<dbReference type="EMBL" id="JACHMO010000001">
    <property type="protein sequence ID" value="MBB5806996.1"/>
    <property type="molecule type" value="Genomic_DNA"/>
</dbReference>
<evidence type="ECO:0000313" key="1">
    <source>
        <dbReference type="EMBL" id="MBB5806996.1"/>
    </source>
</evidence>
<dbReference type="RefSeq" id="WP_184926949.1">
    <property type="nucleotide sequence ID" value="NZ_JACHMO010000001.1"/>
</dbReference>
<keyword evidence="2" id="KW-1185">Reference proteome</keyword>
<proteinExistence type="predicted"/>